<feature type="non-terminal residue" evidence="1">
    <location>
        <position position="1"/>
    </location>
</feature>
<dbReference type="EMBL" id="BDIP01005078">
    <property type="protein sequence ID" value="GCA63798.1"/>
    <property type="molecule type" value="Genomic_DNA"/>
</dbReference>
<organism evidence="1 2">
    <name type="scientific">Kipferlia bialata</name>
    <dbReference type="NCBI Taxonomy" id="797122"/>
    <lineage>
        <taxon>Eukaryota</taxon>
        <taxon>Metamonada</taxon>
        <taxon>Carpediemonas-like organisms</taxon>
        <taxon>Kipferlia</taxon>
    </lineage>
</organism>
<comment type="caution">
    <text evidence="1">The sequence shown here is derived from an EMBL/GenBank/DDBJ whole genome shotgun (WGS) entry which is preliminary data.</text>
</comment>
<reference evidence="1 2" key="1">
    <citation type="journal article" date="2018" name="PLoS ONE">
        <title>The draft genome of Kipferlia bialata reveals reductive genome evolution in fornicate parasites.</title>
        <authorList>
            <person name="Tanifuji G."/>
            <person name="Takabayashi S."/>
            <person name="Kume K."/>
            <person name="Takagi M."/>
            <person name="Nakayama T."/>
            <person name="Kamikawa R."/>
            <person name="Inagaki Y."/>
            <person name="Hashimoto T."/>
        </authorList>
    </citation>
    <scope>NUCLEOTIDE SEQUENCE [LARGE SCALE GENOMIC DNA]</scope>
    <source>
        <strain evidence="1">NY0173</strain>
    </source>
</reference>
<proteinExistence type="predicted"/>
<dbReference type="Proteomes" id="UP000265618">
    <property type="component" value="Unassembled WGS sequence"/>
</dbReference>
<gene>
    <name evidence="1" type="ORF">KIPB_011945</name>
</gene>
<dbReference type="AlphaFoldDB" id="A0A391NXC2"/>
<evidence type="ECO:0000313" key="1">
    <source>
        <dbReference type="EMBL" id="GCA63798.1"/>
    </source>
</evidence>
<name>A0A391NXC2_9EUKA</name>
<evidence type="ECO:0000313" key="2">
    <source>
        <dbReference type="Proteomes" id="UP000265618"/>
    </source>
</evidence>
<protein>
    <submittedName>
        <fullName evidence="1">Uncharacterized protein</fullName>
    </submittedName>
</protein>
<sequence>TLSGCLCFASLTHTNSRCPSVFDTVQREGFGFQYCHIPIW</sequence>
<accession>A0A391NXC2</accession>
<keyword evidence="2" id="KW-1185">Reference proteome</keyword>